<evidence type="ECO:0000259" key="2">
    <source>
        <dbReference type="Pfam" id="PF00582"/>
    </source>
</evidence>
<gene>
    <name evidence="3" type="ORF">H8B15_12950</name>
</gene>
<organism evidence="3 4">
    <name type="scientific">Hymenobacter citatus</name>
    <dbReference type="NCBI Taxonomy" id="2763506"/>
    <lineage>
        <taxon>Bacteria</taxon>
        <taxon>Pseudomonadati</taxon>
        <taxon>Bacteroidota</taxon>
        <taxon>Cytophagia</taxon>
        <taxon>Cytophagales</taxon>
        <taxon>Hymenobacteraceae</taxon>
        <taxon>Hymenobacter</taxon>
    </lineage>
</organism>
<dbReference type="SUPFAM" id="SSF52402">
    <property type="entry name" value="Adenine nucleotide alpha hydrolases-like"/>
    <property type="match status" value="2"/>
</dbReference>
<protein>
    <submittedName>
        <fullName evidence="3">Universal stress protein</fullName>
    </submittedName>
</protein>
<evidence type="ECO:0000313" key="3">
    <source>
        <dbReference type="EMBL" id="MBC6611836.1"/>
    </source>
</evidence>
<dbReference type="Pfam" id="PF00582">
    <property type="entry name" value="Usp"/>
    <property type="match status" value="2"/>
</dbReference>
<dbReference type="InterPro" id="IPR006016">
    <property type="entry name" value="UspA"/>
</dbReference>
<dbReference type="PANTHER" id="PTHR46268">
    <property type="entry name" value="STRESS RESPONSE PROTEIN NHAX"/>
    <property type="match status" value="1"/>
</dbReference>
<sequence length="271" mass="28960">MHLLVLTDFSPAADHALAYADALAVQLRATLVLLHVQRTSLFDPEALTGSLSPLSEGEIATALLQRREKLSVPVVTEATVARVAEAAAAGVRRYQPALLVLGRPAATKGSPEVVAQTTALKLLGHLPCPLLVVPESAPTPMPPQCVGIAADNQPFSLLPQANAIIAWLHQLSARFTILHVAEPEDNDSTTVACQHVLESGLLPVDSRPHHHGVRHLSMADGIAQGAQEVKADLLVAQVHRHTWLGDLFSHSVTARMVQRTTLPLLLLPIND</sequence>
<proteinExistence type="inferred from homology"/>
<evidence type="ECO:0000313" key="4">
    <source>
        <dbReference type="Proteomes" id="UP000622017"/>
    </source>
</evidence>
<dbReference type="CDD" id="cd00293">
    <property type="entry name" value="USP-like"/>
    <property type="match status" value="1"/>
</dbReference>
<dbReference type="PANTHER" id="PTHR46268:SF6">
    <property type="entry name" value="UNIVERSAL STRESS PROTEIN UP12"/>
    <property type="match status" value="1"/>
</dbReference>
<evidence type="ECO:0000256" key="1">
    <source>
        <dbReference type="ARBA" id="ARBA00008791"/>
    </source>
</evidence>
<name>A0ABR7ML72_9BACT</name>
<dbReference type="Proteomes" id="UP000622017">
    <property type="component" value="Unassembled WGS sequence"/>
</dbReference>
<feature type="domain" description="UspA" evidence="2">
    <location>
        <begin position="176"/>
        <end position="267"/>
    </location>
</feature>
<dbReference type="RefSeq" id="WP_187320105.1">
    <property type="nucleotide sequence ID" value="NZ_JACSCY010000009.1"/>
</dbReference>
<dbReference type="EMBL" id="JACSCY010000009">
    <property type="protein sequence ID" value="MBC6611836.1"/>
    <property type="molecule type" value="Genomic_DNA"/>
</dbReference>
<reference evidence="3 4" key="1">
    <citation type="submission" date="2020-08" db="EMBL/GenBank/DDBJ databases">
        <title>Hymenobacter sp.</title>
        <authorList>
            <person name="Kim M.K."/>
        </authorList>
    </citation>
    <scope>NUCLEOTIDE SEQUENCE [LARGE SCALE GENOMIC DNA]</scope>
    <source>
        <strain evidence="3 4">BT507</strain>
    </source>
</reference>
<feature type="domain" description="UspA" evidence="2">
    <location>
        <begin position="2"/>
        <end position="134"/>
    </location>
</feature>
<accession>A0ABR7ML72</accession>
<comment type="caution">
    <text evidence="3">The sequence shown here is derived from an EMBL/GenBank/DDBJ whole genome shotgun (WGS) entry which is preliminary data.</text>
</comment>
<comment type="similarity">
    <text evidence="1">Belongs to the universal stress protein A family.</text>
</comment>
<keyword evidence="4" id="KW-1185">Reference proteome</keyword>
<dbReference type="Gene3D" id="3.40.50.12370">
    <property type="match status" value="1"/>
</dbReference>